<evidence type="ECO:0000313" key="3">
    <source>
        <dbReference type="Proteomes" id="UP001159363"/>
    </source>
</evidence>
<dbReference type="EMBL" id="JARBHB010000014">
    <property type="protein sequence ID" value="KAJ8868983.1"/>
    <property type="molecule type" value="Genomic_DNA"/>
</dbReference>
<gene>
    <name evidence="2" type="ORF">PR048_030524</name>
</gene>
<proteinExistence type="predicted"/>
<reference evidence="2 3" key="1">
    <citation type="submission" date="2023-02" db="EMBL/GenBank/DDBJ databases">
        <title>LHISI_Scaffold_Assembly.</title>
        <authorList>
            <person name="Stuart O.P."/>
            <person name="Cleave R."/>
            <person name="Magrath M.J.L."/>
            <person name="Mikheyev A.S."/>
        </authorList>
    </citation>
    <scope>NUCLEOTIDE SEQUENCE [LARGE SCALE GENOMIC DNA]</scope>
    <source>
        <strain evidence="2">Daus_M_001</strain>
        <tissue evidence="2">Leg muscle</tissue>
    </source>
</reference>
<comment type="caution">
    <text evidence="2">The sequence shown here is derived from an EMBL/GenBank/DDBJ whole genome shotgun (WGS) entry which is preliminary data.</text>
</comment>
<evidence type="ECO:0000313" key="2">
    <source>
        <dbReference type="EMBL" id="KAJ8868983.1"/>
    </source>
</evidence>
<protein>
    <submittedName>
        <fullName evidence="2">Uncharacterized protein</fullName>
    </submittedName>
</protein>
<dbReference type="Proteomes" id="UP001159363">
    <property type="component" value="Chromosome 13"/>
</dbReference>
<keyword evidence="3" id="KW-1185">Reference proteome</keyword>
<organism evidence="2 3">
    <name type="scientific">Dryococelus australis</name>
    <dbReference type="NCBI Taxonomy" id="614101"/>
    <lineage>
        <taxon>Eukaryota</taxon>
        <taxon>Metazoa</taxon>
        <taxon>Ecdysozoa</taxon>
        <taxon>Arthropoda</taxon>
        <taxon>Hexapoda</taxon>
        <taxon>Insecta</taxon>
        <taxon>Pterygota</taxon>
        <taxon>Neoptera</taxon>
        <taxon>Polyneoptera</taxon>
        <taxon>Phasmatodea</taxon>
        <taxon>Verophasmatodea</taxon>
        <taxon>Anareolatae</taxon>
        <taxon>Phasmatidae</taxon>
        <taxon>Eurycanthinae</taxon>
        <taxon>Dryococelus</taxon>
    </lineage>
</organism>
<feature type="region of interest" description="Disordered" evidence="1">
    <location>
        <begin position="1"/>
        <end position="29"/>
    </location>
</feature>
<name>A0ABQ9G9P4_9NEOP</name>
<sequence length="126" mass="13579">MRVKRDEYVAARGRGTGDPRGNPPTSGIVRHDLHMRKSVCDPRRESNPVRIGPLSPTLAPYLKPYRSATPLVAGGGSDKAAMDDRIAAMFGRLTSSSRIVEVCRVTLDRRKCRFAGGTPCSGAAVV</sequence>
<accession>A0ABQ9G9P4</accession>
<evidence type="ECO:0000256" key="1">
    <source>
        <dbReference type="SAM" id="MobiDB-lite"/>
    </source>
</evidence>